<dbReference type="EMBL" id="JBHUCM010000070">
    <property type="protein sequence ID" value="MFD1546971.1"/>
    <property type="molecule type" value="Genomic_DNA"/>
</dbReference>
<feature type="region of interest" description="Disordered" evidence="1">
    <location>
        <begin position="1"/>
        <end position="27"/>
    </location>
</feature>
<proteinExistence type="predicted"/>
<evidence type="ECO:0000313" key="2">
    <source>
        <dbReference type="EMBL" id="MFD1546971.1"/>
    </source>
</evidence>
<keyword evidence="3" id="KW-1185">Reference proteome</keyword>
<accession>A0ABW4GX94</accession>
<dbReference type="RefSeq" id="WP_219536622.1">
    <property type="nucleotide sequence ID" value="NZ_JAHKRM010000031.1"/>
</dbReference>
<evidence type="ECO:0000313" key="3">
    <source>
        <dbReference type="Proteomes" id="UP001597097"/>
    </source>
</evidence>
<reference evidence="3" key="1">
    <citation type="journal article" date="2019" name="Int. J. Syst. Evol. Microbiol.">
        <title>The Global Catalogue of Microorganisms (GCM) 10K type strain sequencing project: providing services to taxonomists for standard genome sequencing and annotation.</title>
        <authorList>
            <consortium name="The Broad Institute Genomics Platform"/>
            <consortium name="The Broad Institute Genome Sequencing Center for Infectious Disease"/>
            <person name="Wu L."/>
            <person name="Ma J."/>
        </authorList>
    </citation>
    <scope>NUCLEOTIDE SEQUENCE [LARGE SCALE GENOMIC DNA]</scope>
    <source>
        <strain evidence="3">CGMCC 1.15399</strain>
    </source>
</reference>
<dbReference type="Proteomes" id="UP001597097">
    <property type="component" value="Unassembled WGS sequence"/>
</dbReference>
<comment type="caution">
    <text evidence="2">The sequence shown here is derived from an EMBL/GenBank/DDBJ whole genome shotgun (WGS) entry which is preliminary data.</text>
</comment>
<organism evidence="2 3">
    <name type="scientific">Nonomuraea guangzhouensis</name>
    <dbReference type="NCBI Taxonomy" id="1291555"/>
    <lineage>
        <taxon>Bacteria</taxon>
        <taxon>Bacillati</taxon>
        <taxon>Actinomycetota</taxon>
        <taxon>Actinomycetes</taxon>
        <taxon>Streptosporangiales</taxon>
        <taxon>Streptosporangiaceae</taxon>
        <taxon>Nonomuraea</taxon>
    </lineage>
</organism>
<evidence type="ECO:0000256" key="1">
    <source>
        <dbReference type="SAM" id="MobiDB-lite"/>
    </source>
</evidence>
<name>A0ABW4GX94_9ACTN</name>
<protein>
    <submittedName>
        <fullName evidence="2">Uncharacterized protein</fullName>
    </submittedName>
</protein>
<sequence length="76" mass="8146">MALTIDPKAGRMSSTACDTMATRSPDGTWTVTGREGVYDYNHAITALTVDELRASGVPASDPLVQMLESELREASE</sequence>
<feature type="compositionally biased region" description="Polar residues" evidence="1">
    <location>
        <begin position="12"/>
        <end position="27"/>
    </location>
</feature>
<gene>
    <name evidence="2" type="ORF">ACFSJ0_58735</name>
</gene>